<protein>
    <recommendedName>
        <fullName evidence="12">Fluoride-specific ion channel FluC</fullName>
    </recommendedName>
</protein>
<comment type="function">
    <text evidence="12">Fluoride-specific ion channel. Important for reducing fluoride concentration in the cell, thus reducing its toxicity.</text>
</comment>
<dbReference type="GO" id="GO:0062054">
    <property type="term" value="F:fluoride channel activity"/>
    <property type="evidence" value="ECO:0007669"/>
    <property type="project" value="UniProtKB-UniRule"/>
</dbReference>
<keyword evidence="12" id="KW-0479">Metal-binding</keyword>
<keyword evidence="4 12" id="KW-0812">Transmembrane</keyword>
<evidence type="ECO:0000256" key="5">
    <source>
        <dbReference type="ARBA" id="ARBA00022989"/>
    </source>
</evidence>
<keyword evidence="5 12" id="KW-1133">Transmembrane helix</keyword>
<evidence type="ECO:0000256" key="1">
    <source>
        <dbReference type="ARBA" id="ARBA00004651"/>
    </source>
</evidence>
<keyword evidence="14" id="KW-1185">Reference proteome</keyword>
<evidence type="ECO:0000256" key="6">
    <source>
        <dbReference type="ARBA" id="ARBA00023053"/>
    </source>
</evidence>
<evidence type="ECO:0000256" key="2">
    <source>
        <dbReference type="ARBA" id="ARBA00022475"/>
    </source>
</evidence>
<dbReference type="Pfam" id="PF02537">
    <property type="entry name" value="CRCB"/>
    <property type="match status" value="1"/>
</dbReference>
<evidence type="ECO:0000256" key="11">
    <source>
        <dbReference type="ARBA" id="ARBA00035585"/>
    </source>
</evidence>
<dbReference type="NCBIfam" id="TIGR00494">
    <property type="entry name" value="crcB"/>
    <property type="match status" value="1"/>
</dbReference>
<comment type="activity regulation">
    <text evidence="12">Na(+) is not transported, but it plays an essential structural role and its presence is essential for fluoride channel function.</text>
</comment>
<keyword evidence="6 12" id="KW-0915">Sodium</keyword>
<keyword evidence="9 12" id="KW-0407">Ion channel</keyword>
<sequence>MLQLIAIAAGGALGSLARFGMSSAVYAWLGRGFPWGTLAVNLLGSFLMGLLFVLLIERLSWAPEWRGAILIGFLGAFTTFSTFSIETLNLLEEGAMMAAFLNMVLSVWLCVLVCWAGIILGRSL</sequence>
<feature type="transmembrane region" description="Helical" evidence="12">
    <location>
        <begin position="37"/>
        <end position="56"/>
    </location>
</feature>
<accession>A0A495VDR6</accession>
<dbReference type="HAMAP" id="MF_00454">
    <property type="entry name" value="FluC"/>
    <property type="match status" value="1"/>
</dbReference>
<keyword evidence="12" id="KW-0813">Transport</keyword>
<dbReference type="EMBL" id="RBXL01000001">
    <property type="protein sequence ID" value="RKT47541.1"/>
    <property type="molecule type" value="Genomic_DNA"/>
</dbReference>
<evidence type="ECO:0000256" key="7">
    <source>
        <dbReference type="ARBA" id="ARBA00023065"/>
    </source>
</evidence>
<dbReference type="GO" id="GO:0005886">
    <property type="term" value="C:plasma membrane"/>
    <property type="evidence" value="ECO:0007669"/>
    <property type="project" value="UniProtKB-SubCell"/>
</dbReference>
<evidence type="ECO:0000256" key="9">
    <source>
        <dbReference type="ARBA" id="ARBA00023303"/>
    </source>
</evidence>
<feature type="binding site" evidence="12">
    <location>
        <position position="78"/>
    </location>
    <ligand>
        <name>Na(+)</name>
        <dbReference type="ChEBI" id="CHEBI:29101"/>
        <note>structural</note>
    </ligand>
</feature>
<name>A0A495VDR6_9GAMM</name>
<evidence type="ECO:0000256" key="10">
    <source>
        <dbReference type="ARBA" id="ARBA00035120"/>
    </source>
</evidence>
<proteinExistence type="inferred from homology"/>
<comment type="similarity">
    <text evidence="10 12">Belongs to the fluoride channel Fluc/FEX (TC 1.A.43) family.</text>
</comment>
<keyword evidence="2 12" id="KW-1003">Cell membrane</keyword>
<keyword evidence="7 12" id="KW-0406">Ion transport</keyword>
<dbReference type="Proteomes" id="UP000274556">
    <property type="component" value="Unassembled WGS sequence"/>
</dbReference>
<dbReference type="InterPro" id="IPR003691">
    <property type="entry name" value="FluC"/>
</dbReference>
<evidence type="ECO:0000256" key="12">
    <source>
        <dbReference type="HAMAP-Rule" id="MF_00454"/>
    </source>
</evidence>
<dbReference type="PANTHER" id="PTHR28259">
    <property type="entry name" value="FLUORIDE EXPORT PROTEIN 1-RELATED"/>
    <property type="match status" value="1"/>
</dbReference>
<evidence type="ECO:0000313" key="14">
    <source>
        <dbReference type="Proteomes" id="UP000274556"/>
    </source>
</evidence>
<keyword evidence="3" id="KW-0997">Cell inner membrane</keyword>
<dbReference type="RefSeq" id="WP_120799490.1">
    <property type="nucleotide sequence ID" value="NZ_RBXL01000001.1"/>
</dbReference>
<dbReference type="AlphaFoldDB" id="A0A495VDR6"/>
<dbReference type="OrthoDB" id="9806299at2"/>
<feature type="transmembrane region" description="Helical" evidence="12">
    <location>
        <begin position="68"/>
        <end position="85"/>
    </location>
</feature>
<keyword evidence="8 12" id="KW-0472">Membrane</keyword>
<evidence type="ECO:0000256" key="8">
    <source>
        <dbReference type="ARBA" id="ARBA00023136"/>
    </source>
</evidence>
<comment type="subcellular location">
    <subcellularLocation>
        <location evidence="1 12">Cell membrane</location>
        <topology evidence="1 12">Multi-pass membrane protein</topology>
    </subcellularLocation>
</comment>
<reference evidence="13 14" key="1">
    <citation type="submission" date="2018-10" db="EMBL/GenBank/DDBJ databases">
        <title>Genomic Encyclopedia of Archaeal and Bacterial Type Strains, Phase II (KMG-II): from individual species to whole genera.</title>
        <authorList>
            <person name="Goeker M."/>
        </authorList>
    </citation>
    <scope>NUCLEOTIDE SEQUENCE [LARGE SCALE GENOMIC DNA]</scope>
    <source>
        <strain evidence="13 14">DSM 235</strain>
    </source>
</reference>
<comment type="catalytic activity">
    <reaction evidence="11">
        <text>fluoride(in) = fluoride(out)</text>
        <dbReference type="Rhea" id="RHEA:76159"/>
        <dbReference type="ChEBI" id="CHEBI:17051"/>
    </reaction>
    <physiologicalReaction direction="left-to-right" evidence="11">
        <dbReference type="Rhea" id="RHEA:76160"/>
    </physiologicalReaction>
</comment>
<evidence type="ECO:0000313" key="13">
    <source>
        <dbReference type="EMBL" id="RKT47541.1"/>
    </source>
</evidence>
<organism evidence="13 14">
    <name type="scientific">Thiocapsa rosea</name>
    <dbReference type="NCBI Taxonomy" id="69360"/>
    <lineage>
        <taxon>Bacteria</taxon>
        <taxon>Pseudomonadati</taxon>
        <taxon>Pseudomonadota</taxon>
        <taxon>Gammaproteobacteria</taxon>
        <taxon>Chromatiales</taxon>
        <taxon>Chromatiaceae</taxon>
        <taxon>Thiocapsa</taxon>
    </lineage>
</organism>
<comment type="caution">
    <text evidence="13">The sequence shown here is derived from an EMBL/GenBank/DDBJ whole genome shotgun (WGS) entry which is preliminary data.</text>
</comment>
<dbReference type="PANTHER" id="PTHR28259:SF1">
    <property type="entry name" value="FLUORIDE EXPORT PROTEIN 1-RELATED"/>
    <property type="match status" value="1"/>
</dbReference>
<gene>
    <name evidence="12" type="primary">fluC</name>
    <name evidence="12" type="synonym">crcB</name>
    <name evidence="13" type="ORF">BDD21_5137</name>
</gene>
<feature type="binding site" evidence="12">
    <location>
        <position position="75"/>
    </location>
    <ligand>
        <name>Na(+)</name>
        <dbReference type="ChEBI" id="CHEBI:29101"/>
        <note>structural</note>
    </ligand>
</feature>
<evidence type="ECO:0000256" key="4">
    <source>
        <dbReference type="ARBA" id="ARBA00022692"/>
    </source>
</evidence>
<dbReference type="GO" id="GO:0140114">
    <property type="term" value="P:cellular detoxification of fluoride"/>
    <property type="evidence" value="ECO:0007669"/>
    <property type="project" value="UniProtKB-UniRule"/>
</dbReference>
<feature type="transmembrane region" description="Helical" evidence="12">
    <location>
        <begin position="97"/>
        <end position="120"/>
    </location>
</feature>
<evidence type="ECO:0000256" key="3">
    <source>
        <dbReference type="ARBA" id="ARBA00022519"/>
    </source>
</evidence>
<dbReference type="GO" id="GO:0046872">
    <property type="term" value="F:metal ion binding"/>
    <property type="evidence" value="ECO:0007669"/>
    <property type="project" value="UniProtKB-KW"/>
</dbReference>